<evidence type="ECO:0000259" key="9">
    <source>
        <dbReference type="Pfam" id="PF12704"/>
    </source>
</evidence>
<keyword evidence="6 7" id="KW-0472">Membrane</keyword>
<dbReference type="AlphaFoldDB" id="A0A444VZW1"/>
<evidence type="ECO:0000256" key="3">
    <source>
        <dbReference type="ARBA" id="ARBA00022475"/>
    </source>
</evidence>
<reference evidence="10 11" key="1">
    <citation type="submission" date="2014-12" db="EMBL/GenBank/DDBJ databases">
        <title>Genome sequence of Flavobacterium anhuiense RCM74.</title>
        <authorList>
            <person name="Kim J.F."/>
            <person name="Song J.Y."/>
            <person name="Kwak M.-J."/>
            <person name="Lee S.-W."/>
        </authorList>
    </citation>
    <scope>NUCLEOTIDE SEQUENCE [LARGE SCALE GENOMIC DNA]</scope>
    <source>
        <strain evidence="10 11">RCM74</strain>
    </source>
</reference>
<organism evidence="10 11">
    <name type="scientific">Flavobacterium anhuiense</name>
    <dbReference type="NCBI Taxonomy" id="459526"/>
    <lineage>
        <taxon>Bacteria</taxon>
        <taxon>Pseudomonadati</taxon>
        <taxon>Bacteroidota</taxon>
        <taxon>Flavobacteriia</taxon>
        <taxon>Flavobacteriales</taxon>
        <taxon>Flavobacteriaceae</taxon>
        <taxon>Flavobacterium</taxon>
    </lineage>
</organism>
<dbReference type="Pfam" id="PF12704">
    <property type="entry name" value="MacB_PCD"/>
    <property type="match status" value="1"/>
</dbReference>
<evidence type="ECO:0000256" key="1">
    <source>
        <dbReference type="ARBA" id="ARBA00004651"/>
    </source>
</evidence>
<accession>A0A444VZW1</accession>
<evidence type="ECO:0000256" key="6">
    <source>
        <dbReference type="ARBA" id="ARBA00023136"/>
    </source>
</evidence>
<gene>
    <name evidence="10" type="ORF">NU08_1488</name>
</gene>
<name>A0A444VZW1_9FLAO</name>
<keyword evidence="5 7" id="KW-1133">Transmembrane helix</keyword>
<keyword evidence="10" id="KW-0449">Lipoprotein</keyword>
<evidence type="ECO:0000256" key="4">
    <source>
        <dbReference type="ARBA" id="ARBA00022692"/>
    </source>
</evidence>
<feature type="transmembrane region" description="Helical" evidence="7">
    <location>
        <begin position="402"/>
        <end position="427"/>
    </location>
</feature>
<dbReference type="Pfam" id="PF02687">
    <property type="entry name" value="FtsX"/>
    <property type="match status" value="1"/>
</dbReference>
<evidence type="ECO:0000256" key="2">
    <source>
        <dbReference type="ARBA" id="ARBA00005236"/>
    </source>
</evidence>
<comment type="similarity">
    <text evidence="2">Belongs to the ABC-4 integral membrane protein family. LolC/E subfamily.</text>
</comment>
<feature type="transmembrane region" description="Helical" evidence="7">
    <location>
        <begin position="305"/>
        <end position="330"/>
    </location>
</feature>
<evidence type="ECO:0000313" key="11">
    <source>
        <dbReference type="Proteomes" id="UP000290433"/>
    </source>
</evidence>
<evidence type="ECO:0000259" key="8">
    <source>
        <dbReference type="Pfam" id="PF02687"/>
    </source>
</evidence>
<dbReference type="InterPro" id="IPR025857">
    <property type="entry name" value="MacB_PCD"/>
</dbReference>
<dbReference type="PANTHER" id="PTHR30489:SF0">
    <property type="entry name" value="LIPOPROTEIN-RELEASING SYSTEM TRANSMEMBRANE PROTEIN LOLE"/>
    <property type="match status" value="1"/>
</dbReference>
<feature type="transmembrane region" description="Helical" evidence="7">
    <location>
        <begin position="351"/>
        <end position="377"/>
    </location>
</feature>
<feature type="domain" description="ABC3 transporter permease C-terminal" evidence="8">
    <location>
        <begin position="307"/>
        <end position="432"/>
    </location>
</feature>
<dbReference type="InterPro" id="IPR051447">
    <property type="entry name" value="Lipoprotein-release_system"/>
</dbReference>
<dbReference type="InterPro" id="IPR003838">
    <property type="entry name" value="ABC3_permease_C"/>
</dbReference>
<proteinExistence type="inferred from homology"/>
<dbReference type="EMBL" id="JUIV01000004">
    <property type="protein sequence ID" value="RYJ39180.1"/>
    <property type="molecule type" value="Genomic_DNA"/>
</dbReference>
<dbReference type="PANTHER" id="PTHR30489">
    <property type="entry name" value="LIPOPROTEIN-RELEASING SYSTEM TRANSMEMBRANE PROTEIN LOLE"/>
    <property type="match status" value="1"/>
</dbReference>
<keyword evidence="4 7" id="KW-0812">Transmembrane</keyword>
<keyword evidence="3" id="KW-1003">Cell membrane</keyword>
<comment type="caution">
    <text evidence="10">The sequence shown here is derived from an EMBL/GenBank/DDBJ whole genome shotgun (WGS) entry which is preliminary data.</text>
</comment>
<protein>
    <submittedName>
        <fullName evidence="10">ABC-type transport system, involved in lipoprotein release, permease component</fullName>
    </submittedName>
</protein>
<evidence type="ECO:0000313" key="10">
    <source>
        <dbReference type="EMBL" id="RYJ39180.1"/>
    </source>
</evidence>
<comment type="subcellular location">
    <subcellularLocation>
        <location evidence="1">Cell membrane</location>
        <topology evidence="1">Multi-pass membrane protein</topology>
    </subcellularLocation>
</comment>
<dbReference type="GO" id="GO:0044874">
    <property type="term" value="P:lipoprotein localization to outer membrane"/>
    <property type="evidence" value="ECO:0007669"/>
    <property type="project" value="TreeGrafter"/>
</dbReference>
<evidence type="ECO:0000256" key="5">
    <source>
        <dbReference type="ARBA" id="ARBA00022989"/>
    </source>
</evidence>
<feature type="domain" description="MacB-like periplasmic core" evidence="9">
    <location>
        <begin position="56"/>
        <end position="251"/>
    </location>
</feature>
<sequence>MFARTSQFSFLRCTFEKGMIKQPKETDNLNLEYFIAKRLITAKDYKSSISAPIIKIAISAIAIGIIMMIVSVATGIGLQKKIRDKVSAFNGQIIISNYDNNNSEVTTVPISKKQDFYPNFKTVPEVSHIQAVASKAGIIRTENAFEGIIFKGVGADYDWNNIKEYIVEGKLPDFTKALNEDVIVSRFLADRLNLKIGDEFNTFFIKEEQGKLPNSRRFKIAAIFNSGFQDFDATYIIGDIRHIQRINKWNEDQIGAFEIFVKDFNEIKAVGNKIYESTSSNLDTKTIVEKYSYIFDWLQLFDFNIVIILGVMILVATINMVVALLVLILERTQMIGILKSMGANNWSVRKIFLYNAFYLILRGLFWGNLIGISILLIQQQFGVIQLNPENYYVNQAPVYLNWIYILLLNLLTITVCFLVLLIPSYIITKISPVKAIRFD</sequence>
<dbReference type="GO" id="GO:0098797">
    <property type="term" value="C:plasma membrane protein complex"/>
    <property type="evidence" value="ECO:0007669"/>
    <property type="project" value="TreeGrafter"/>
</dbReference>
<evidence type="ECO:0000256" key="7">
    <source>
        <dbReference type="SAM" id="Phobius"/>
    </source>
</evidence>
<dbReference type="Proteomes" id="UP000290433">
    <property type="component" value="Unassembled WGS sequence"/>
</dbReference>
<feature type="transmembrane region" description="Helical" evidence="7">
    <location>
        <begin position="53"/>
        <end position="78"/>
    </location>
</feature>